<feature type="domain" description="Mur ligase N-terminal catalytic" evidence="12">
    <location>
        <begin position="41"/>
        <end position="109"/>
    </location>
</feature>
<dbReference type="GO" id="GO:0047480">
    <property type="term" value="F:UDP-N-acetylmuramoyl-tripeptide-D-alanyl-D-alanine ligase activity"/>
    <property type="evidence" value="ECO:0007669"/>
    <property type="project" value="UniProtKB-UniRule"/>
</dbReference>
<proteinExistence type="inferred from homology"/>
<feature type="domain" description="Mur ligase central" evidence="14">
    <location>
        <begin position="152"/>
        <end position="347"/>
    </location>
</feature>
<evidence type="ECO:0000313" key="15">
    <source>
        <dbReference type="EMBL" id="MYD88777.1"/>
    </source>
</evidence>
<gene>
    <name evidence="10" type="primary">murF</name>
    <name evidence="15" type="ORF">F4Y08_00335</name>
</gene>
<keyword evidence="2 10" id="KW-0436">Ligase</keyword>
<keyword evidence="4 10" id="KW-0547">Nucleotide-binding</keyword>
<dbReference type="Pfam" id="PF02875">
    <property type="entry name" value="Mur_ligase_C"/>
    <property type="match status" value="1"/>
</dbReference>
<dbReference type="NCBIfam" id="TIGR01143">
    <property type="entry name" value="murF"/>
    <property type="match status" value="1"/>
</dbReference>
<dbReference type="GO" id="GO:0005524">
    <property type="term" value="F:ATP binding"/>
    <property type="evidence" value="ECO:0007669"/>
    <property type="project" value="UniProtKB-UniRule"/>
</dbReference>
<evidence type="ECO:0000256" key="10">
    <source>
        <dbReference type="HAMAP-Rule" id="MF_02019"/>
    </source>
</evidence>
<dbReference type="PANTHER" id="PTHR43024:SF1">
    <property type="entry name" value="UDP-N-ACETYLMURAMOYL-TRIPEPTIDE--D-ALANYL-D-ALANINE LIGASE"/>
    <property type="match status" value="1"/>
</dbReference>
<dbReference type="GO" id="GO:0051301">
    <property type="term" value="P:cell division"/>
    <property type="evidence" value="ECO:0007669"/>
    <property type="project" value="UniProtKB-KW"/>
</dbReference>
<evidence type="ECO:0000256" key="1">
    <source>
        <dbReference type="ARBA" id="ARBA00022490"/>
    </source>
</evidence>
<dbReference type="InterPro" id="IPR051046">
    <property type="entry name" value="MurCDEF_CellWall_CoF430Synth"/>
</dbReference>
<comment type="subcellular location">
    <subcellularLocation>
        <location evidence="10 11">Cytoplasm</location>
    </subcellularLocation>
</comment>
<keyword evidence="6 10" id="KW-0133">Cell shape</keyword>
<name>A0A6B1DNB0_9CHLR</name>
<comment type="caution">
    <text evidence="15">The sequence shown here is derived from an EMBL/GenBank/DDBJ whole genome shotgun (WGS) entry which is preliminary data.</text>
</comment>
<dbReference type="UniPathway" id="UPA00219"/>
<evidence type="ECO:0000256" key="5">
    <source>
        <dbReference type="ARBA" id="ARBA00022840"/>
    </source>
</evidence>
<evidence type="ECO:0000259" key="12">
    <source>
        <dbReference type="Pfam" id="PF01225"/>
    </source>
</evidence>
<evidence type="ECO:0000256" key="9">
    <source>
        <dbReference type="ARBA" id="ARBA00023316"/>
    </source>
</evidence>
<evidence type="ECO:0000256" key="2">
    <source>
        <dbReference type="ARBA" id="ARBA00022598"/>
    </source>
</evidence>
<keyword evidence="9 10" id="KW-0961">Cell wall biogenesis/degradation</keyword>
<evidence type="ECO:0000256" key="4">
    <source>
        <dbReference type="ARBA" id="ARBA00022741"/>
    </source>
</evidence>
<dbReference type="PANTHER" id="PTHR43024">
    <property type="entry name" value="UDP-N-ACETYLMURAMOYL-TRIPEPTIDE--D-ALANYL-D-ALANINE LIGASE"/>
    <property type="match status" value="1"/>
</dbReference>
<evidence type="ECO:0000256" key="11">
    <source>
        <dbReference type="RuleBase" id="RU004136"/>
    </source>
</evidence>
<dbReference type="Pfam" id="PF08245">
    <property type="entry name" value="Mur_ligase_M"/>
    <property type="match status" value="1"/>
</dbReference>
<keyword evidence="5 10" id="KW-0067">ATP-binding</keyword>
<dbReference type="Pfam" id="PF01225">
    <property type="entry name" value="Mur_ligase"/>
    <property type="match status" value="1"/>
</dbReference>
<evidence type="ECO:0000256" key="3">
    <source>
        <dbReference type="ARBA" id="ARBA00022618"/>
    </source>
</evidence>
<dbReference type="GO" id="GO:0008360">
    <property type="term" value="P:regulation of cell shape"/>
    <property type="evidence" value="ECO:0007669"/>
    <property type="project" value="UniProtKB-KW"/>
</dbReference>
<dbReference type="SUPFAM" id="SSF63418">
    <property type="entry name" value="MurE/MurF N-terminal domain"/>
    <property type="match status" value="1"/>
</dbReference>
<evidence type="ECO:0000256" key="7">
    <source>
        <dbReference type="ARBA" id="ARBA00022984"/>
    </source>
</evidence>
<dbReference type="InterPro" id="IPR000713">
    <property type="entry name" value="Mur_ligase_N"/>
</dbReference>
<evidence type="ECO:0000256" key="6">
    <source>
        <dbReference type="ARBA" id="ARBA00022960"/>
    </source>
</evidence>
<dbReference type="Gene3D" id="3.40.1390.10">
    <property type="entry name" value="MurE/MurF, N-terminal domain"/>
    <property type="match status" value="1"/>
</dbReference>
<accession>A0A6B1DNB0</accession>
<comment type="similarity">
    <text evidence="10">Belongs to the MurCDEF family. MurF subfamily.</text>
</comment>
<dbReference type="SUPFAM" id="SSF53244">
    <property type="entry name" value="MurD-like peptide ligases, peptide-binding domain"/>
    <property type="match status" value="1"/>
</dbReference>
<dbReference type="AlphaFoldDB" id="A0A6B1DNB0"/>
<dbReference type="GO" id="GO:0071555">
    <property type="term" value="P:cell wall organization"/>
    <property type="evidence" value="ECO:0007669"/>
    <property type="project" value="UniProtKB-KW"/>
</dbReference>
<comment type="function">
    <text evidence="10 11">Involved in cell wall formation. Catalyzes the final step in the synthesis of UDP-N-acetylmuramoyl-pentapeptide, the precursor of murein.</text>
</comment>
<dbReference type="EC" id="6.3.2.10" evidence="10 11"/>
<dbReference type="InterPro" id="IPR004101">
    <property type="entry name" value="Mur_ligase_C"/>
</dbReference>
<reference evidence="15" key="1">
    <citation type="submission" date="2019-09" db="EMBL/GenBank/DDBJ databases">
        <title>Characterisation of the sponge microbiome using genome-centric metagenomics.</title>
        <authorList>
            <person name="Engelberts J.P."/>
            <person name="Robbins S.J."/>
            <person name="De Goeij J.M."/>
            <person name="Aranda M."/>
            <person name="Bell S.C."/>
            <person name="Webster N.S."/>
        </authorList>
    </citation>
    <scope>NUCLEOTIDE SEQUENCE</scope>
    <source>
        <strain evidence="15">SB0662_bin_9</strain>
    </source>
</reference>
<dbReference type="Gene3D" id="3.90.190.20">
    <property type="entry name" value="Mur ligase, C-terminal domain"/>
    <property type="match status" value="1"/>
</dbReference>
<dbReference type="InterPro" id="IPR036615">
    <property type="entry name" value="Mur_ligase_C_dom_sf"/>
</dbReference>
<dbReference type="Gene3D" id="3.40.1190.10">
    <property type="entry name" value="Mur-like, catalytic domain"/>
    <property type="match status" value="1"/>
</dbReference>
<sequence>MADPIPAVATQVTHHTLWQALTGSAPPRHLPPIPIGRAVADSRLITPGDLFAALPGDRTDGNDFVGDALERQARAVICEPQALQGLDPASYPMVIANCRTCSLESPDADEPAYPTSEHCVLYVVSDSMQAIRNVGLFQRLHRTRRSLRVVGITGSVGKSSTKELVRSVFSQHFETYCSPGNLNGEHALPLVLMGLSHIHERFVTELGMYRLGEIDEMCGLTLPHMGIVTNVGPSHLERLGTIENIFQAKSELVRALPPAESGGVAILNWDDPMVQRMEALTEALVVKVGLTPDCDVWADQIQSAGFKGCRFRLHLPQFLYPSGRTIHVKSPLLGRHSVHNTLLATAAGLVEGIPLQKILAGLRDPNNQIRLMLVDGVNNSTLIDDTYNASEASALAALNLLADLKPERHGRRIAVLGDMRELGSSTETSHLIVGRHAANVSDLLVTVGQLGRLISDAARASRMASEAVYQTAHAEEALSLLSDLVRPDDLILIKGSRAVGMEEIVSGLSARRF</sequence>
<keyword evidence="1 10" id="KW-0963">Cytoplasm</keyword>
<organism evidence="15">
    <name type="scientific">Caldilineaceae bacterium SB0662_bin_9</name>
    <dbReference type="NCBI Taxonomy" id="2605258"/>
    <lineage>
        <taxon>Bacteria</taxon>
        <taxon>Bacillati</taxon>
        <taxon>Chloroflexota</taxon>
        <taxon>Caldilineae</taxon>
        <taxon>Caldilineales</taxon>
        <taxon>Caldilineaceae</taxon>
    </lineage>
</organism>
<protein>
    <recommendedName>
        <fullName evidence="10 11">UDP-N-acetylmuramoyl-tripeptide--D-alanyl-D-alanine ligase</fullName>
        <ecNumber evidence="10 11">6.3.2.10</ecNumber>
    </recommendedName>
    <alternativeName>
        <fullName evidence="10">D-alanyl-D-alanine-adding enzyme</fullName>
    </alternativeName>
</protein>
<dbReference type="SUPFAM" id="SSF53623">
    <property type="entry name" value="MurD-like peptide ligases, catalytic domain"/>
    <property type="match status" value="1"/>
</dbReference>
<keyword evidence="3 10" id="KW-0132">Cell division</keyword>
<keyword evidence="8 10" id="KW-0131">Cell cycle</keyword>
<comment type="catalytic activity">
    <reaction evidence="10 11">
        <text>D-alanyl-D-alanine + UDP-N-acetyl-alpha-D-muramoyl-L-alanyl-gamma-D-glutamyl-meso-2,6-diaminopimelate + ATP = UDP-N-acetyl-alpha-D-muramoyl-L-alanyl-gamma-D-glutamyl-meso-2,6-diaminopimeloyl-D-alanyl-D-alanine + ADP + phosphate + H(+)</text>
        <dbReference type="Rhea" id="RHEA:28374"/>
        <dbReference type="ChEBI" id="CHEBI:15378"/>
        <dbReference type="ChEBI" id="CHEBI:30616"/>
        <dbReference type="ChEBI" id="CHEBI:43474"/>
        <dbReference type="ChEBI" id="CHEBI:57822"/>
        <dbReference type="ChEBI" id="CHEBI:61386"/>
        <dbReference type="ChEBI" id="CHEBI:83905"/>
        <dbReference type="ChEBI" id="CHEBI:456216"/>
        <dbReference type="EC" id="6.3.2.10"/>
    </reaction>
</comment>
<dbReference type="InterPro" id="IPR005863">
    <property type="entry name" value="UDP-N-AcMur_synth"/>
</dbReference>
<feature type="domain" description="Mur ligase C-terminal" evidence="13">
    <location>
        <begin position="370"/>
        <end position="497"/>
    </location>
</feature>
<comment type="pathway">
    <text evidence="10 11">Cell wall biogenesis; peptidoglycan biosynthesis.</text>
</comment>
<evidence type="ECO:0000259" key="14">
    <source>
        <dbReference type="Pfam" id="PF08245"/>
    </source>
</evidence>
<keyword evidence="7 10" id="KW-0573">Peptidoglycan synthesis</keyword>
<dbReference type="GO" id="GO:0009252">
    <property type="term" value="P:peptidoglycan biosynthetic process"/>
    <property type="evidence" value="ECO:0007669"/>
    <property type="project" value="UniProtKB-UniRule"/>
</dbReference>
<evidence type="ECO:0000256" key="8">
    <source>
        <dbReference type="ARBA" id="ARBA00023306"/>
    </source>
</evidence>
<dbReference type="InterPro" id="IPR036565">
    <property type="entry name" value="Mur-like_cat_sf"/>
</dbReference>
<dbReference type="GO" id="GO:0005737">
    <property type="term" value="C:cytoplasm"/>
    <property type="evidence" value="ECO:0007669"/>
    <property type="project" value="UniProtKB-SubCell"/>
</dbReference>
<evidence type="ECO:0000259" key="13">
    <source>
        <dbReference type="Pfam" id="PF02875"/>
    </source>
</evidence>
<dbReference type="HAMAP" id="MF_02019">
    <property type="entry name" value="MurF"/>
    <property type="match status" value="1"/>
</dbReference>
<dbReference type="EMBL" id="VXPY01000002">
    <property type="protein sequence ID" value="MYD88777.1"/>
    <property type="molecule type" value="Genomic_DNA"/>
</dbReference>
<dbReference type="InterPro" id="IPR013221">
    <property type="entry name" value="Mur_ligase_cen"/>
</dbReference>
<comment type="caution">
    <text evidence="10">Lacks conserved residue(s) required for the propagation of feature annotation.</text>
</comment>
<dbReference type="InterPro" id="IPR035911">
    <property type="entry name" value="MurE/MurF_N"/>
</dbReference>